<dbReference type="eggNOG" id="COG1878">
    <property type="taxonomic scope" value="Bacteria"/>
</dbReference>
<sequence length="239" mass="26338">MAYTADLSQPIDISIPLQNGTQNPNCYYADPVEFSTIRSGDFVGSVAEGGTVNYQSVKLTPHGNGTHTECYGHISPGHVTLNECLKSFHFIAQLISVTPERRGGDQVVLLKDIEPQLADGVEALIIRTLPNESTKLKRQYSGTNPPYLEGEIGNFLKEKGVKHLLVDLPSVDREVDQGVLAVHRSFWDITGDIRRDATITELIYINNLISDGIYLLNLQITSLEMDASPSKPVLFNLKS</sequence>
<dbReference type="EMBL" id="AMZN01000066">
    <property type="protein sequence ID" value="ELR69881.1"/>
    <property type="molecule type" value="Genomic_DNA"/>
</dbReference>
<dbReference type="Gene3D" id="3.50.30.50">
    <property type="entry name" value="Putative cyclase"/>
    <property type="match status" value="1"/>
</dbReference>
<comment type="caution">
    <text evidence="1">The sequence shown here is derived from an EMBL/GenBank/DDBJ whole genome shotgun (WGS) entry which is preliminary data.</text>
</comment>
<proteinExistence type="predicted"/>
<dbReference type="GO" id="GO:0004061">
    <property type="term" value="F:arylformamidase activity"/>
    <property type="evidence" value="ECO:0007669"/>
    <property type="project" value="InterPro"/>
</dbReference>
<organism evidence="1 2">
    <name type="scientific">Fulvivirga imtechensis AK7</name>
    <dbReference type="NCBI Taxonomy" id="1237149"/>
    <lineage>
        <taxon>Bacteria</taxon>
        <taxon>Pseudomonadati</taxon>
        <taxon>Bacteroidota</taxon>
        <taxon>Cytophagia</taxon>
        <taxon>Cytophagales</taxon>
        <taxon>Fulvivirgaceae</taxon>
        <taxon>Fulvivirga</taxon>
    </lineage>
</organism>
<dbReference type="InterPro" id="IPR037175">
    <property type="entry name" value="KFase_sf"/>
</dbReference>
<accession>L8JLS3</accession>
<dbReference type="AlphaFoldDB" id="L8JLS3"/>
<name>L8JLS3_9BACT</name>
<dbReference type="SUPFAM" id="SSF102198">
    <property type="entry name" value="Putative cyclase"/>
    <property type="match status" value="1"/>
</dbReference>
<dbReference type="GO" id="GO:0019441">
    <property type="term" value="P:L-tryptophan catabolic process to kynurenine"/>
    <property type="evidence" value="ECO:0007669"/>
    <property type="project" value="InterPro"/>
</dbReference>
<dbReference type="Pfam" id="PF04199">
    <property type="entry name" value="Cyclase"/>
    <property type="match status" value="1"/>
</dbReference>
<dbReference type="InterPro" id="IPR007325">
    <property type="entry name" value="KFase/CYL"/>
</dbReference>
<gene>
    <name evidence="1" type="ORF">C900_04584</name>
</gene>
<keyword evidence="2" id="KW-1185">Reference proteome</keyword>
<dbReference type="STRING" id="1237149.C900_04584"/>
<evidence type="ECO:0000313" key="1">
    <source>
        <dbReference type="EMBL" id="ELR69881.1"/>
    </source>
</evidence>
<dbReference type="Proteomes" id="UP000011135">
    <property type="component" value="Unassembled WGS sequence"/>
</dbReference>
<reference evidence="1 2" key="1">
    <citation type="submission" date="2012-12" db="EMBL/GenBank/DDBJ databases">
        <title>Genome assembly of Fulvivirga imtechensis AK7.</title>
        <authorList>
            <person name="Nupur N."/>
            <person name="Khatri I."/>
            <person name="Kumar R."/>
            <person name="Subramanian S."/>
            <person name="Pinnaka A."/>
        </authorList>
    </citation>
    <scope>NUCLEOTIDE SEQUENCE [LARGE SCALE GENOMIC DNA]</scope>
    <source>
        <strain evidence="1 2">AK7</strain>
    </source>
</reference>
<protein>
    <submittedName>
        <fullName evidence="1">N-formylkynurenine (Aryl-) formamidase</fullName>
    </submittedName>
</protein>
<evidence type="ECO:0000313" key="2">
    <source>
        <dbReference type="Proteomes" id="UP000011135"/>
    </source>
</evidence>